<comment type="caution">
    <text evidence="2">The sequence shown here is derived from an EMBL/GenBank/DDBJ whole genome shotgun (WGS) entry which is preliminary data.</text>
</comment>
<accession>A0A937W3X0</accession>
<dbReference type="InterPro" id="IPR000073">
    <property type="entry name" value="AB_hydrolase_1"/>
</dbReference>
<reference evidence="2" key="1">
    <citation type="submission" date="2019-03" db="EMBL/GenBank/DDBJ databases">
        <title>Lake Tanganyika Metagenome-Assembled Genomes (MAGs).</title>
        <authorList>
            <person name="Tran P."/>
        </authorList>
    </citation>
    <scope>NUCLEOTIDE SEQUENCE</scope>
    <source>
        <strain evidence="2">K_DeepCast_65m_m2_066</strain>
    </source>
</reference>
<feature type="domain" description="AB hydrolase-1" evidence="1">
    <location>
        <begin position="42"/>
        <end position="266"/>
    </location>
</feature>
<dbReference type="InterPro" id="IPR029058">
    <property type="entry name" value="AB_hydrolase_fold"/>
</dbReference>
<organism evidence="2 3">
    <name type="scientific">Tectimicrobiota bacterium</name>
    <dbReference type="NCBI Taxonomy" id="2528274"/>
    <lineage>
        <taxon>Bacteria</taxon>
        <taxon>Pseudomonadati</taxon>
        <taxon>Nitrospinota/Tectimicrobiota group</taxon>
        <taxon>Candidatus Tectimicrobiota</taxon>
    </lineage>
</organism>
<dbReference type="Pfam" id="PF12697">
    <property type="entry name" value="Abhydrolase_6"/>
    <property type="match status" value="1"/>
</dbReference>
<dbReference type="PANTHER" id="PTHR43689">
    <property type="entry name" value="HYDROLASE"/>
    <property type="match status" value="1"/>
</dbReference>
<dbReference type="PANTHER" id="PTHR43689:SF8">
    <property type="entry name" value="ALPHA_BETA-HYDROLASES SUPERFAMILY PROTEIN"/>
    <property type="match status" value="1"/>
</dbReference>
<name>A0A937W3X0_UNCTE</name>
<dbReference type="SUPFAM" id="SSF53474">
    <property type="entry name" value="alpha/beta-Hydrolases"/>
    <property type="match status" value="1"/>
</dbReference>
<dbReference type="AlphaFoldDB" id="A0A937W3X0"/>
<sequence length="275" mass="30668">MLRATRAAAEETRMPTPIWREESVHVAGTNIHFYRGGEGPPLVLLHGGDVNPGWLQHHQALAEQFSVYAPSHPGCGHTPGLSWIASISDMALVYLWFLEALGLERTHLVGHDVGGWLAADIATICPQVVDRLVLVDAMGLKPQRGEILDVFLITMAEARRRSFFDTAQTPEWPQLYGHAPTPEEVDRAEEALETMVRLCWKPYMHEPRLAALLPRIKRPTLIVWGRDDAITPLECGELYQRAIPGARLAVLDACGHAPHLEHPQAFTNVVRAFLR</sequence>
<evidence type="ECO:0000259" key="1">
    <source>
        <dbReference type="Pfam" id="PF12697"/>
    </source>
</evidence>
<evidence type="ECO:0000313" key="2">
    <source>
        <dbReference type="EMBL" id="MBM3225728.1"/>
    </source>
</evidence>
<dbReference type="PRINTS" id="PR00111">
    <property type="entry name" value="ABHYDROLASE"/>
</dbReference>
<dbReference type="EMBL" id="VGLS01000668">
    <property type="protein sequence ID" value="MBM3225728.1"/>
    <property type="molecule type" value="Genomic_DNA"/>
</dbReference>
<proteinExistence type="predicted"/>
<keyword evidence="2" id="KW-0378">Hydrolase</keyword>
<protein>
    <submittedName>
        <fullName evidence="2">Alpha/beta fold hydrolase</fullName>
    </submittedName>
</protein>
<dbReference type="GO" id="GO:0016787">
    <property type="term" value="F:hydrolase activity"/>
    <property type="evidence" value="ECO:0007669"/>
    <property type="project" value="UniProtKB-KW"/>
</dbReference>
<evidence type="ECO:0000313" key="3">
    <source>
        <dbReference type="Proteomes" id="UP000712673"/>
    </source>
</evidence>
<dbReference type="Gene3D" id="3.40.50.1820">
    <property type="entry name" value="alpha/beta hydrolase"/>
    <property type="match status" value="1"/>
</dbReference>
<dbReference type="Proteomes" id="UP000712673">
    <property type="component" value="Unassembled WGS sequence"/>
</dbReference>
<gene>
    <name evidence="2" type="ORF">FJZ47_18285</name>
</gene>